<evidence type="ECO:0000313" key="7">
    <source>
        <dbReference type="Proteomes" id="UP000499080"/>
    </source>
</evidence>
<dbReference type="PANTHER" id="PTHR23507:SF1">
    <property type="entry name" value="FI18259P1-RELATED"/>
    <property type="match status" value="1"/>
</dbReference>
<protein>
    <submittedName>
        <fullName evidence="6">Uncharacterized protein</fullName>
    </submittedName>
</protein>
<keyword evidence="3 5" id="KW-1133">Transmembrane helix</keyword>
<organism evidence="6 7">
    <name type="scientific">Araneus ventricosus</name>
    <name type="common">Orbweaver spider</name>
    <name type="synonym">Epeira ventricosa</name>
    <dbReference type="NCBI Taxonomy" id="182803"/>
    <lineage>
        <taxon>Eukaryota</taxon>
        <taxon>Metazoa</taxon>
        <taxon>Ecdysozoa</taxon>
        <taxon>Arthropoda</taxon>
        <taxon>Chelicerata</taxon>
        <taxon>Arachnida</taxon>
        <taxon>Araneae</taxon>
        <taxon>Araneomorphae</taxon>
        <taxon>Entelegynae</taxon>
        <taxon>Araneoidea</taxon>
        <taxon>Araneidae</taxon>
        <taxon>Araneus</taxon>
    </lineage>
</organism>
<sequence length="92" mass="10048">MAGRSRISKVVPKEDIGKIFSFVAIAESLLPVLTTILLSQVFTASLEIYPAMPYIILALCMIVPIGVFAWMTRLPNISTACENTDKESNGET</sequence>
<dbReference type="GO" id="GO:0022857">
    <property type="term" value="F:transmembrane transporter activity"/>
    <property type="evidence" value="ECO:0007669"/>
    <property type="project" value="TreeGrafter"/>
</dbReference>
<evidence type="ECO:0000256" key="5">
    <source>
        <dbReference type="SAM" id="Phobius"/>
    </source>
</evidence>
<keyword evidence="4 5" id="KW-0472">Membrane</keyword>
<evidence type="ECO:0000256" key="2">
    <source>
        <dbReference type="ARBA" id="ARBA00022692"/>
    </source>
</evidence>
<reference evidence="6 7" key="1">
    <citation type="journal article" date="2019" name="Sci. Rep.">
        <title>Orb-weaving spider Araneus ventricosus genome elucidates the spidroin gene catalogue.</title>
        <authorList>
            <person name="Kono N."/>
            <person name="Nakamura H."/>
            <person name="Ohtoshi R."/>
            <person name="Moran D.A.P."/>
            <person name="Shinohara A."/>
            <person name="Yoshida Y."/>
            <person name="Fujiwara M."/>
            <person name="Mori M."/>
            <person name="Tomita M."/>
            <person name="Arakawa K."/>
        </authorList>
    </citation>
    <scope>NUCLEOTIDE SEQUENCE [LARGE SCALE GENOMIC DNA]</scope>
</reference>
<feature type="transmembrane region" description="Helical" evidence="5">
    <location>
        <begin position="20"/>
        <end position="42"/>
    </location>
</feature>
<proteinExistence type="predicted"/>
<keyword evidence="2 5" id="KW-0812">Transmembrane</keyword>
<evidence type="ECO:0000256" key="1">
    <source>
        <dbReference type="ARBA" id="ARBA00004141"/>
    </source>
</evidence>
<evidence type="ECO:0000256" key="4">
    <source>
        <dbReference type="ARBA" id="ARBA00023136"/>
    </source>
</evidence>
<dbReference type="OrthoDB" id="6436161at2759"/>
<evidence type="ECO:0000256" key="3">
    <source>
        <dbReference type="ARBA" id="ARBA00022989"/>
    </source>
</evidence>
<gene>
    <name evidence="6" type="ORF">AVEN_57806_1</name>
</gene>
<dbReference type="AlphaFoldDB" id="A0A4Y2T9N0"/>
<accession>A0A4Y2T9N0</accession>
<dbReference type="Proteomes" id="UP000499080">
    <property type="component" value="Unassembled WGS sequence"/>
</dbReference>
<feature type="transmembrane region" description="Helical" evidence="5">
    <location>
        <begin position="48"/>
        <end position="70"/>
    </location>
</feature>
<comment type="subcellular location">
    <subcellularLocation>
        <location evidence="1">Membrane</location>
        <topology evidence="1">Multi-pass membrane protein</topology>
    </subcellularLocation>
</comment>
<dbReference type="EMBL" id="BGPR01026410">
    <property type="protein sequence ID" value="GBN96109.1"/>
    <property type="molecule type" value="Genomic_DNA"/>
</dbReference>
<comment type="caution">
    <text evidence="6">The sequence shown here is derived from an EMBL/GenBank/DDBJ whole genome shotgun (WGS) entry which is preliminary data.</text>
</comment>
<dbReference type="GO" id="GO:0016020">
    <property type="term" value="C:membrane"/>
    <property type="evidence" value="ECO:0007669"/>
    <property type="project" value="UniProtKB-SubCell"/>
</dbReference>
<keyword evidence="7" id="KW-1185">Reference proteome</keyword>
<name>A0A4Y2T9N0_ARAVE</name>
<evidence type="ECO:0000313" key="6">
    <source>
        <dbReference type="EMBL" id="GBN96109.1"/>
    </source>
</evidence>
<dbReference type="PANTHER" id="PTHR23507">
    <property type="entry name" value="ZGC:174356"/>
    <property type="match status" value="1"/>
</dbReference>